<organism evidence="5 6">
    <name type="scientific">Lepidopterella palustris CBS 459.81</name>
    <dbReference type="NCBI Taxonomy" id="1314670"/>
    <lineage>
        <taxon>Eukaryota</taxon>
        <taxon>Fungi</taxon>
        <taxon>Dikarya</taxon>
        <taxon>Ascomycota</taxon>
        <taxon>Pezizomycotina</taxon>
        <taxon>Dothideomycetes</taxon>
        <taxon>Pleosporomycetidae</taxon>
        <taxon>Mytilinidiales</taxon>
        <taxon>Argynnaceae</taxon>
        <taxon>Lepidopterella</taxon>
    </lineage>
</organism>
<evidence type="ECO:0000259" key="4">
    <source>
        <dbReference type="PROSITE" id="PS50048"/>
    </source>
</evidence>
<feature type="compositionally biased region" description="Low complexity" evidence="3">
    <location>
        <begin position="97"/>
        <end position="111"/>
    </location>
</feature>
<reference evidence="5 6" key="1">
    <citation type="journal article" date="2016" name="Nat. Commun.">
        <title>Ectomycorrhizal ecology is imprinted in the genome of the dominant symbiotic fungus Cenococcum geophilum.</title>
        <authorList>
            <consortium name="DOE Joint Genome Institute"/>
            <person name="Peter M."/>
            <person name="Kohler A."/>
            <person name="Ohm R.A."/>
            <person name="Kuo A."/>
            <person name="Krutzmann J."/>
            <person name="Morin E."/>
            <person name="Arend M."/>
            <person name="Barry K.W."/>
            <person name="Binder M."/>
            <person name="Choi C."/>
            <person name="Clum A."/>
            <person name="Copeland A."/>
            <person name="Grisel N."/>
            <person name="Haridas S."/>
            <person name="Kipfer T."/>
            <person name="LaButti K."/>
            <person name="Lindquist E."/>
            <person name="Lipzen A."/>
            <person name="Maire R."/>
            <person name="Meier B."/>
            <person name="Mihaltcheva S."/>
            <person name="Molinier V."/>
            <person name="Murat C."/>
            <person name="Poggeler S."/>
            <person name="Quandt C.A."/>
            <person name="Sperisen C."/>
            <person name="Tritt A."/>
            <person name="Tisserant E."/>
            <person name="Crous P.W."/>
            <person name="Henrissat B."/>
            <person name="Nehls U."/>
            <person name="Egli S."/>
            <person name="Spatafora J.W."/>
            <person name="Grigoriev I.V."/>
            <person name="Martin F.M."/>
        </authorList>
    </citation>
    <scope>NUCLEOTIDE SEQUENCE [LARGE SCALE GENOMIC DNA]</scope>
    <source>
        <strain evidence="5 6">CBS 459.81</strain>
    </source>
</reference>
<evidence type="ECO:0000313" key="6">
    <source>
        <dbReference type="Proteomes" id="UP000250266"/>
    </source>
</evidence>
<dbReference type="EMBL" id="KV745187">
    <property type="protein sequence ID" value="OCK76706.1"/>
    <property type="molecule type" value="Genomic_DNA"/>
</dbReference>
<keyword evidence="2" id="KW-0539">Nucleus</keyword>
<dbReference type="SMART" id="SM00066">
    <property type="entry name" value="GAL4"/>
    <property type="match status" value="1"/>
</dbReference>
<dbReference type="GO" id="GO:0008270">
    <property type="term" value="F:zinc ion binding"/>
    <property type="evidence" value="ECO:0007669"/>
    <property type="project" value="InterPro"/>
</dbReference>
<dbReference type="InterPro" id="IPR050613">
    <property type="entry name" value="Sec_Metabolite_Reg"/>
</dbReference>
<evidence type="ECO:0000256" key="3">
    <source>
        <dbReference type="SAM" id="MobiDB-lite"/>
    </source>
</evidence>
<dbReference type="InterPro" id="IPR036864">
    <property type="entry name" value="Zn2-C6_fun-type_DNA-bd_sf"/>
</dbReference>
<dbReference type="Pfam" id="PF00172">
    <property type="entry name" value="Zn_clus"/>
    <property type="match status" value="1"/>
</dbReference>
<dbReference type="InterPro" id="IPR001138">
    <property type="entry name" value="Zn2Cys6_DnaBD"/>
</dbReference>
<feature type="domain" description="Zn(2)-C6 fungal-type" evidence="4">
    <location>
        <begin position="11"/>
        <end position="42"/>
    </location>
</feature>
<dbReference type="Gene3D" id="4.10.240.10">
    <property type="entry name" value="Zn(2)-C6 fungal-type DNA-binding domain"/>
    <property type="match status" value="1"/>
</dbReference>
<feature type="region of interest" description="Disordered" evidence="3">
    <location>
        <begin position="86"/>
        <end position="120"/>
    </location>
</feature>
<sequence length="613" mass="69426">MASTSFRRRLACTECTRRKVKCDKEIPCNNCIKKGIQNACTRDTESTPTFTHASVAPTTLPDVQHETGVVLEVLLKRVSELEARLKPGSGVSRNDIPSTSTPPLTLSSTTPATIPHSETDSEIEDAATILEFLAWGRMKNPDYHSKESAIPDLQMLQLNLPTRHQVSLLFDWHIKCLLWYHGSFHAPIFRRQLQEFYDRHNGAIESKSLSLQWVALLFSILTGAMTCAGDVARTWGFRDTEQATLANRWFRGTITCLHHSVEAIATLTISAHLLGFSNQQSVLLASAVKISQSLGLHRLGSESLGRPSERDLRGLRAWSQLCNRHDEDLILHPESEPTTISYARYLLDIAFIMPQLQDAVMASNTLYTKYEQDLKYDKQMRALATVHRPRFLSNTPIDPTWPLYVPWARQALAISSAHKNCMIHRSFLDLSFTNTAFSFTRRTCIAAAKTILKEQKHAARESGPILWIYHAFSVAACIILCLDVFHRTPTEPESPEHRALVEESISMLSYSTKSAVARRGERLLTELLEAIDRSRTDPRRKRRVDEANSADTSMPTRKRQRFLDMPAFVKSCYDATNVFFREEMFANLLTPHVPFDGMSAFENLLFLARGYDE</sequence>
<keyword evidence="6" id="KW-1185">Reference proteome</keyword>
<evidence type="ECO:0000313" key="5">
    <source>
        <dbReference type="EMBL" id="OCK76706.1"/>
    </source>
</evidence>
<gene>
    <name evidence="5" type="ORF">K432DRAFT_419049</name>
</gene>
<dbReference type="AlphaFoldDB" id="A0A8E2E3T8"/>
<protein>
    <recommendedName>
        <fullName evidence="4">Zn(2)-C6 fungal-type domain-containing protein</fullName>
    </recommendedName>
</protein>
<dbReference type="SUPFAM" id="SSF57701">
    <property type="entry name" value="Zn2/Cys6 DNA-binding domain"/>
    <property type="match status" value="1"/>
</dbReference>
<dbReference type="GO" id="GO:0005634">
    <property type="term" value="C:nucleus"/>
    <property type="evidence" value="ECO:0007669"/>
    <property type="project" value="UniProtKB-SubCell"/>
</dbReference>
<comment type="subcellular location">
    <subcellularLocation>
        <location evidence="1">Nucleus</location>
    </subcellularLocation>
</comment>
<dbReference type="PANTHER" id="PTHR31001:SF76">
    <property type="entry name" value="ZN(2)-C6 FUNGAL-TYPE DOMAIN-CONTAINING PROTEIN"/>
    <property type="match status" value="1"/>
</dbReference>
<dbReference type="PROSITE" id="PS50048">
    <property type="entry name" value="ZN2_CY6_FUNGAL_2"/>
    <property type="match status" value="1"/>
</dbReference>
<dbReference type="CDD" id="cd00067">
    <property type="entry name" value="GAL4"/>
    <property type="match status" value="1"/>
</dbReference>
<evidence type="ECO:0000256" key="2">
    <source>
        <dbReference type="ARBA" id="ARBA00023242"/>
    </source>
</evidence>
<evidence type="ECO:0000256" key="1">
    <source>
        <dbReference type="ARBA" id="ARBA00004123"/>
    </source>
</evidence>
<proteinExistence type="predicted"/>
<accession>A0A8E2E3T8</accession>
<dbReference type="PANTHER" id="PTHR31001">
    <property type="entry name" value="UNCHARACTERIZED TRANSCRIPTIONAL REGULATORY PROTEIN"/>
    <property type="match status" value="1"/>
</dbReference>
<dbReference type="Proteomes" id="UP000250266">
    <property type="component" value="Unassembled WGS sequence"/>
</dbReference>
<dbReference type="OrthoDB" id="410267at2759"/>
<dbReference type="PROSITE" id="PS00463">
    <property type="entry name" value="ZN2_CY6_FUNGAL_1"/>
    <property type="match status" value="1"/>
</dbReference>
<dbReference type="GO" id="GO:0000981">
    <property type="term" value="F:DNA-binding transcription factor activity, RNA polymerase II-specific"/>
    <property type="evidence" value="ECO:0007669"/>
    <property type="project" value="InterPro"/>
</dbReference>
<dbReference type="CDD" id="cd12148">
    <property type="entry name" value="fungal_TF_MHR"/>
    <property type="match status" value="1"/>
</dbReference>
<name>A0A8E2E3T8_9PEZI</name>